<evidence type="ECO:0000259" key="5">
    <source>
        <dbReference type="Pfam" id="PF04500"/>
    </source>
</evidence>
<proteinExistence type="predicted"/>
<dbReference type="EMBL" id="JAHWGI010000960">
    <property type="protein sequence ID" value="KAK3918641.1"/>
    <property type="molecule type" value="Genomic_DNA"/>
</dbReference>
<evidence type="ECO:0000256" key="1">
    <source>
        <dbReference type="ARBA" id="ARBA00022723"/>
    </source>
</evidence>
<dbReference type="GO" id="GO:0003746">
    <property type="term" value="F:translation elongation factor activity"/>
    <property type="evidence" value="ECO:0007669"/>
    <property type="project" value="UniProtKB-KW"/>
</dbReference>
<organism evidence="6 7">
    <name type="scientific">Frankliniella fusca</name>
    <dbReference type="NCBI Taxonomy" id="407009"/>
    <lineage>
        <taxon>Eukaryota</taxon>
        <taxon>Metazoa</taxon>
        <taxon>Ecdysozoa</taxon>
        <taxon>Arthropoda</taxon>
        <taxon>Hexapoda</taxon>
        <taxon>Insecta</taxon>
        <taxon>Pterygota</taxon>
        <taxon>Neoptera</taxon>
        <taxon>Paraneoptera</taxon>
        <taxon>Thysanoptera</taxon>
        <taxon>Terebrantia</taxon>
        <taxon>Thripoidea</taxon>
        <taxon>Thripidae</taxon>
        <taxon>Frankliniella</taxon>
    </lineage>
</organism>
<sequence length="123" mass="13542">MSSPWDDKLPVGLRFMVTKTTKGRIGLIIGQHKFRKAGTQKDGTLIFRCSLKDCPARVNLDAAMRRVLKIRMNHTHPGRDLSDIINVRLPSEFTSPDGLAVEEANAGGITGGSKSFESSRMDD</sequence>
<accession>A0AAE1HC81</accession>
<keyword evidence="1" id="KW-0479">Metal-binding</keyword>
<dbReference type="GO" id="GO:0008270">
    <property type="term" value="F:zinc ion binding"/>
    <property type="evidence" value="ECO:0007669"/>
    <property type="project" value="UniProtKB-KW"/>
</dbReference>
<comment type="caution">
    <text evidence="6">The sequence shown here is derived from an EMBL/GenBank/DDBJ whole genome shotgun (WGS) entry which is preliminary data.</text>
</comment>
<dbReference type="Pfam" id="PF04500">
    <property type="entry name" value="FLYWCH"/>
    <property type="match status" value="1"/>
</dbReference>
<dbReference type="InterPro" id="IPR007588">
    <property type="entry name" value="Znf_FLYWCH"/>
</dbReference>
<feature type="region of interest" description="Disordered" evidence="4">
    <location>
        <begin position="103"/>
        <end position="123"/>
    </location>
</feature>
<dbReference type="Proteomes" id="UP001219518">
    <property type="component" value="Unassembled WGS sequence"/>
</dbReference>
<reference evidence="6" key="1">
    <citation type="submission" date="2021-07" db="EMBL/GenBank/DDBJ databases">
        <authorList>
            <person name="Catto M.A."/>
            <person name="Jacobson A."/>
            <person name="Kennedy G."/>
            <person name="Labadie P."/>
            <person name="Hunt B.G."/>
            <person name="Srinivasan R."/>
        </authorList>
    </citation>
    <scope>NUCLEOTIDE SEQUENCE</scope>
    <source>
        <strain evidence="6">PL_HMW_Pooled</strain>
        <tissue evidence="6">Head</tissue>
    </source>
</reference>
<reference evidence="6" key="2">
    <citation type="journal article" date="2023" name="BMC Genomics">
        <title>Pest status, molecular evolution, and epigenetic factors derived from the genome assembly of Frankliniella fusca, a thysanopteran phytovirus vector.</title>
        <authorList>
            <person name="Catto M.A."/>
            <person name="Labadie P.E."/>
            <person name="Jacobson A.L."/>
            <person name="Kennedy G.G."/>
            <person name="Srinivasan R."/>
            <person name="Hunt B.G."/>
        </authorList>
    </citation>
    <scope>NUCLEOTIDE SEQUENCE</scope>
    <source>
        <strain evidence="6">PL_HMW_Pooled</strain>
    </source>
</reference>
<dbReference type="AlphaFoldDB" id="A0AAE1HC81"/>
<keyword evidence="7" id="KW-1185">Reference proteome</keyword>
<feature type="domain" description="FLYWCH-type" evidence="5">
    <location>
        <begin position="18"/>
        <end position="76"/>
    </location>
</feature>
<keyword evidence="6" id="KW-0648">Protein biosynthesis</keyword>
<keyword evidence="6" id="KW-0251">Elongation factor</keyword>
<protein>
    <submittedName>
        <fullName evidence="6">Elongation factor G</fullName>
    </submittedName>
</protein>
<evidence type="ECO:0000256" key="3">
    <source>
        <dbReference type="ARBA" id="ARBA00022833"/>
    </source>
</evidence>
<dbReference type="Gene3D" id="2.20.25.240">
    <property type="match status" value="1"/>
</dbReference>
<gene>
    <name evidence="6" type="ORF">KUF71_007888</name>
</gene>
<evidence type="ECO:0000256" key="2">
    <source>
        <dbReference type="ARBA" id="ARBA00022771"/>
    </source>
</evidence>
<keyword evidence="3" id="KW-0862">Zinc</keyword>
<evidence type="ECO:0000256" key="4">
    <source>
        <dbReference type="SAM" id="MobiDB-lite"/>
    </source>
</evidence>
<name>A0AAE1HC81_9NEOP</name>
<evidence type="ECO:0000313" key="7">
    <source>
        <dbReference type="Proteomes" id="UP001219518"/>
    </source>
</evidence>
<evidence type="ECO:0000313" key="6">
    <source>
        <dbReference type="EMBL" id="KAK3918641.1"/>
    </source>
</evidence>
<keyword evidence="2" id="KW-0863">Zinc-finger</keyword>